<organism evidence="1 2">
    <name type="scientific">Racocetra persica</name>
    <dbReference type="NCBI Taxonomy" id="160502"/>
    <lineage>
        <taxon>Eukaryota</taxon>
        <taxon>Fungi</taxon>
        <taxon>Fungi incertae sedis</taxon>
        <taxon>Mucoromycota</taxon>
        <taxon>Glomeromycotina</taxon>
        <taxon>Glomeromycetes</taxon>
        <taxon>Diversisporales</taxon>
        <taxon>Gigasporaceae</taxon>
        <taxon>Racocetra</taxon>
    </lineage>
</organism>
<dbReference type="EMBL" id="CAJVQC010080159">
    <property type="protein sequence ID" value="CAG8817759.1"/>
    <property type="molecule type" value="Genomic_DNA"/>
</dbReference>
<protein>
    <submittedName>
        <fullName evidence="1">5360_t:CDS:1</fullName>
    </submittedName>
</protein>
<dbReference type="Proteomes" id="UP000789920">
    <property type="component" value="Unassembled WGS sequence"/>
</dbReference>
<comment type="caution">
    <text evidence="1">The sequence shown here is derived from an EMBL/GenBank/DDBJ whole genome shotgun (WGS) entry which is preliminary data.</text>
</comment>
<reference evidence="1" key="1">
    <citation type="submission" date="2021-06" db="EMBL/GenBank/DDBJ databases">
        <authorList>
            <person name="Kallberg Y."/>
            <person name="Tangrot J."/>
            <person name="Rosling A."/>
        </authorList>
    </citation>
    <scope>NUCLEOTIDE SEQUENCE</scope>
    <source>
        <strain evidence="1">MA461A</strain>
    </source>
</reference>
<sequence>GNKQIALEYLDKFSEIGDAKRIQKEAAHLFERTSDVNITDAHTKYGDCLLNDLARIEEDKGGAHYLKLAAWENYKKAIDCCKKYEINWQLT</sequence>
<proteinExistence type="predicted"/>
<name>A0ACA9RYS5_9GLOM</name>
<gene>
    <name evidence="1" type="ORF">RPERSI_LOCUS24764</name>
</gene>
<accession>A0ACA9RYS5</accession>
<feature type="non-terminal residue" evidence="1">
    <location>
        <position position="1"/>
    </location>
</feature>
<evidence type="ECO:0000313" key="1">
    <source>
        <dbReference type="EMBL" id="CAG8817759.1"/>
    </source>
</evidence>
<evidence type="ECO:0000313" key="2">
    <source>
        <dbReference type="Proteomes" id="UP000789920"/>
    </source>
</evidence>
<keyword evidence="2" id="KW-1185">Reference proteome</keyword>